<dbReference type="RefSeq" id="WP_349281251.1">
    <property type="nucleotide sequence ID" value="NZ_CBCSCU010000004.1"/>
</dbReference>
<dbReference type="EMBL" id="CP157675">
    <property type="protein sequence ID" value="XBP71915.1"/>
    <property type="molecule type" value="Genomic_DNA"/>
</dbReference>
<name>A0AAU7LWN9_9BURK</name>
<evidence type="ECO:0000313" key="1">
    <source>
        <dbReference type="EMBL" id="XBP71915.1"/>
    </source>
</evidence>
<sequence>MINPDDSGGRSHPWDEQVELVACRDLMERARANLHQVEAVELRFQLLKSLCSILSKSAIQE</sequence>
<dbReference type="AlphaFoldDB" id="A0AAU7LWN9"/>
<organism evidence="1">
    <name type="scientific">Polaromonas hydrogenivorans</name>
    <dbReference type="NCBI Taxonomy" id="335476"/>
    <lineage>
        <taxon>Bacteria</taxon>
        <taxon>Pseudomonadati</taxon>
        <taxon>Pseudomonadota</taxon>
        <taxon>Betaproteobacteria</taxon>
        <taxon>Burkholderiales</taxon>
        <taxon>Comamonadaceae</taxon>
        <taxon>Polaromonas</taxon>
    </lineage>
</organism>
<accession>A0AAU7LWN9</accession>
<proteinExistence type="predicted"/>
<protein>
    <submittedName>
        <fullName evidence="1">Uncharacterized protein</fullName>
    </submittedName>
</protein>
<gene>
    <name evidence="1" type="ORF">ABLV49_09015</name>
</gene>
<reference evidence="1" key="1">
    <citation type="submission" date="2024-05" db="EMBL/GenBank/DDBJ databases">
        <authorList>
            <person name="Bunk B."/>
            <person name="Swiderski J."/>
            <person name="Sproer C."/>
            <person name="Thiel V."/>
        </authorList>
    </citation>
    <scope>NUCLEOTIDE SEQUENCE</scope>
    <source>
        <strain evidence="1">DSM 17735</strain>
    </source>
</reference>